<evidence type="ECO:0000256" key="2">
    <source>
        <dbReference type="ARBA" id="ARBA00022771"/>
    </source>
</evidence>
<reference evidence="6 7" key="1">
    <citation type="submission" date="2016-07" db="EMBL/GenBank/DDBJ databases">
        <title>Pervasive Adenine N6-methylation of Active Genes in Fungi.</title>
        <authorList>
            <consortium name="DOE Joint Genome Institute"/>
            <person name="Mondo S.J."/>
            <person name="Dannebaum R.O."/>
            <person name="Kuo R.C."/>
            <person name="Labutti K."/>
            <person name="Haridas S."/>
            <person name="Kuo A."/>
            <person name="Salamov A."/>
            <person name="Ahrendt S.R."/>
            <person name="Lipzen A."/>
            <person name="Sullivan W."/>
            <person name="Andreopoulos W.B."/>
            <person name="Clum A."/>
            <person name="Lindquist E."/>
            <person name="Daum C."/>
            <person name="Ramamoorthy G.K."/>
            <person name="Gryganskyi A."/>
            <person name="Culley D."/>
            <person name="Magnuson J.K."/>
            <person name="James T.Y."/>
            <person name="O'Malley M.A."/>
            <person name="Stajich J.E."/>
            <person name="Spatafora J.W."/>
            <person name="Visel A."/>
            <person name="Grigoriev I.V."/>
        </authorList>
    </citation>
    <scope>NUCLEOTIDE SEQUENCE [LARGE SCALE GENOMIC DNA]</scope>
    <source>
        <strain evidence="6 7">NRRL 3116</strain>
    </source>
</reference>
<evidence type="ECO:0000313" key="7">
    <source>
        <dbReference type="Proteomes" id="UP000193648"/>
    </source>
</evidence>
<sequence>MNSLRWLHRPNRSLFGPTLNNLRSRNKNDLNCWPLQNYYTVIVGRKVNTKDDRSDDQGTKQTVDIDVAKTSLGSANAVHSKHLKPRGDSDDKTDVSQQRAAKDRRSTKDEPESAKKILAKEEKKKPEALTPKEVEEFEEIKEVDGEHLHTHLIKIVTYQIFYAKDPIDDDEHLLKRNLGIFGKFNCKTSTCNGHSWQSACIATYLRFSKSSNSYKVTLYAQSCRKCERYMVPAVDAESYCKRVCSALDLWKDVRDKIICDRGPFITLGPHQSSRCYGCKVGKCRYPFIKRQEGEPAPNNARSDQTPLSFLEAFLANVDNIRGINVNSEQRHYKT</sequence>
<protein>
    <recommendedName>
        <fullName evidence="5">3CxxC-type domain-containing protein</fullName>
    </recommendedName>
</protein>
<feature type="domain" description="3CxxC-type" evidence="5">
    <location>
        <begin position="179"/>
        <end position="281"/>
    </location>
</feature>
<keyword evidence="1" id="KW-0479">Metal-binding</keyword>
<evidence type="ECO:0000256" key="3">
    <source>
        <dbReference type="ARBA" id="ARBA00022833"/>
    </source>
</evidence>
<dbReference type="Proteomes" id="UP000193648">
    <property type="component" value="Unassembled WGS sequence"/>
</dbReference>
<evidence type="ECO:0000256" key="1">
    <source>
        <dbReference type="ARBA" id="ARBA00022723"/>
    </source>
</evidence>
<dbReference type="AlphaFoldDB" id="A0A1Y2GYK3"/>
<dbReference type="EMBL" id="MCFF01000004">
    <property type="protein sequence ID" value="ORZ27388.1"/>
    <property type="molecule type" value="Genomic_DNA"/>
</dbReference>
<gene>
    <name evidence="6" type="ORF">BCR41DRAFT_367739</name>
</gene>
<dbReference type="SMART" id="SM01328">
    <property type="entry name" value="zf-3CxxC"/>
    <property type="match status" value="1"/>
</dbReference>
<dbReference type="Pfam" id="PF13695">
    <property type="entry name" value="Zn_ribbon_3CxxC"/>
    <property type="match status" value="1"/>
</dbReference>
<feature type="compositionally biased region" description="Basic and acidic residues" evidence="4">
    <location>
        <begin position="85"/>
        <end position="129"/>
    </location>
</feature>
<dbReference type="RefSeq" id="XP_021885115.1">
    <property type="nucleotide sequence ID" value="XM_022026330.1"/>
</dbReference>
<proteinExistence type="predicted"/>
<feature type="region of interest" description="Disordered" evidence="4">
    <location>
        <begin position="74"/>
        <end position="129"/>
    </location>
</feature>
<accession>A0A1Y2GYK3</accession>
<organism evidence="6 7">
    <name type="scientific">Lobosporangium transversale</name>
    <dbReference type="NCBI Taxonomy" id="64571"/>
    <lineage>
        <taxon>Eukaryota</taxon>
        <taxon>Fungi</taxon>
        <taxon>Fungi incertae sedis</taxon>
        <taxon>Mucoromycota</taxon>
        <taxon>Mortierellomycotina</taxon>
        <taxon>Mortierellomycetes</taxon>
        <taxon>Mortierellales</taxon>
        <taxon>Mortierellaceae</taxon>
        <taxon>Lobosporangium</taxon>
    </lineage>
</organism>
<keyword evidence="3" id="KW-0862">Zinc</keyword>
<dbReference type="InParanoid" id="A0A1Y2GYK3"/>
<dbReference type="GO" id="GO:0008270">
    <property type="term" value="F:zinc ion binding"/>
    <property type="evidence" value="ECO:0007669"/>
    <property type="project" value="UniProtKB-KW"/>
</dbReference>
<dbReference type="OrthoDB" id="8121437at2759"/>
<keyword evidence="7" id="KW-1185">Reference proteome</keyword>
<evidence type="ECO:0000256" key="4">
    <source>
        <dbReference type="SAM" id="MobiDB-lite"/>
    </source>
</evidence>
<keyword evidence="2" id="KW-0863">Zinc-finger</keyword>
<comment type="caution">
    <text evidence="6">The sequence shown here is derived from an EMBL/GenBank/DDBJ whole genome shotgun (WGS) entry which is preliminary data.</text>
</comment>
<dbReference type="InterPro" id="IPR027377">
    <property type="entry name" value="ZAR1/RTP1-5-like_Znf-3CxxC"/>
</dbReference>
<evidence type="ECO:0000259" key="5">
    <source>
        <dbReference type="SMART" id="SM01328"/>
    </source>
</evidence>
<dbReference type="GeneID" id="33568173"/>
<name>A0A1Y2GYK3_9FUNG</name>
<evidence type="ECO:0000313" key="6">
    <source>
        <dbReference type="EMBL" id="ORZ27388.1"/>
    </source>
</evidence>